<dbReference type="Proteomes" id="UP000515163">
    <property type="component" value="Unplaced"/>
</dbReference>
<dbReference type="GeneID" id="116288645"/>
<dbReference type="PANTHER" id="PTHR44733:SF1">
    <property type="entry name" value="DNAJ HOMOLOG SUBFAMILY C MEMBER 22"/>
    <property type="match status" value="1"/>
</dbReference>
<keyword evidence="6 8" id="KW-0472">Membrane</keyword>
<feature type="transmembrane region" description="Helical" evidence="8">
    <location>
        <begin position="34"/>
        <end position="50"/>
    </location>
</feature>
<feature type="transmembrane region" description="Helical" evidence="8">
    <location>
        <begin position="198"/>
        <end position="218"/>
    </location>
</feature>
<gene>
    <name evidence="11" type="primary">LOC116288645</name>
</gene>
<dbReference type="Pfam" id="PF05154">
    <property type="entry name" value="TM2"/>
    <property type="match status" value="1"/>
</dbReference>
<feature type="transmembrane region" description="Helical" evidence="8">
    <location>
        <begin position="7"/>
        <end position="28"/>
    </location>
</feature>
<dbReference type="CDD" id="cd06257">
    <property type="entry name" value="DnaJ"/>
    <property type="match status" value="1"/>
</dbReference>
<dbReference type="RefSeq" id="XP_031551333.1">
    <property type="nucleotide sequence ID" value="XM_031695473.1"/>
</dbReference>
<dbReference type="Pfam" id="PF00226">
    <property type="entry name" value="DnaJ"/>
    <property type="match status" value="1"/>
</dbReference>
<feature type="transmembrane region" description="Helical" evidence="8">
    <location>
        <begin position="115"/>
        <end position="132"/>
    </location>
</feature>
<reference evidence="11" key="1">
    <citation type="submission" date="2025-08" db="UniProtKB">
        <authorList>
            <consortium name="RefSeq"/>
        </authorList>
    </citation>
    <scope>IDENTIFICATION</scope>
    <source>
        <tissue evidence="11">Tentacle</tissue>
    </source>
</reference>
<keyword evidence="10" id="KW-1185">Reference proteome</keyword>
<dbReference type="AlphaFoldDB" id="A0A6P8H7V8"/>
<feature type="transmembrane region" description="Helical" evidence="8">
    <location>
        <begin position="144"/>
        <end position="161"/>
    </location>
</feature>
<evidence type="ECO:0000259" key="9">
    <source>
        <dbReference type="PROSITE" id="PS50076"/>
    </source>
</evidence>
<protein>
    <recommendedName>
        <fullName evidence="3">DnaJ homolog subfamily C member 22</fullName>
    </recommendedName>
</protein>
<comment type="function">
    <text evidence="1">May function as a co-chaperone.</text>
</comment>
<feature type="domain" description="J" evidence="9">
    <location>
        <begin position="282"/>
        <end position="349"/>
    </location>
</feature>
<accession>A0A6P8H7V8</accession>
<dbReference type="PANTHER" id="PTHR44733">
    <property type="entry name" value="DNAJ HOMOLOG SUBFAMILY C MEMBER 22"/>
    <property type="match status" value="1"/>
</dbReference>
<dbReference type="OrthoDB" id="10262359at2759"/>
<evidence type="ECO:0000256" key="6">
    <source>
        <dbReference type="ARBA" id="ARBA00023136"/>
    </source>
</evidence>
<evidence type="ECO:0000256" key="1">
    <source>
        <dbReference type="ARBA" id="ARBA00002080"/>
    </source>
</evidence>
<evidence type="ECO:0000256" key="2">
    <source>
        <dbReference type="ARBA" id="ARBA00004141"/>
    </source>
</evidence>
<sequence length="362" mass="42188">MVERRKSLLLTYILWILWGWLGVHHFYLGRDIQAFVWWSTVGGVFGLGWFRDLWRIPEYVEDANLSPSQVEEMKRKIKSGREPIFSVTRFAGQMLVGYFYGILTRLAIPDSVSKWSVGILVPLAVAVGVYLVGNIGRERGDFKYAFIGCLVSYGVLTYLTADEPGNMYVALFGTIYFQNKREFKKEVQPSSKGFCKRLQILGFGALVICLLWASFFYFNAEVTTEDGETIKLRDAVNHFFNSPVWLEFKDVLKQLYDEGQKNGWDKLYDDFVKALDPRGEQNAYRVLGVTENATQKEIKQRYKKLAMKWHPDRNRDNKEEAQKRFMEIQEAYEILSKLKSRRANKNSESQSDYNAERHRTEF</sequence>
<dbReference type="InParanoid" id="A0A6P8H7V8"/>
<keyword evidence="4 8" id="KW-0812">Transmembrane</keyword>
<dbReference type="PRINTS" id="PR00625">
    <property type="entry name" value="JDOMAIN"/>
</dbReference>
<evidence type="ECO:0000256" key="5">
    <source>
        <dbReference type="ARBA" id="ARBA00022989"/>
    </source>
</evidence>
<evidence type="ECO:0000256" key="3">
    <source>
        <dbReference type="ARBA" id="ARBA00020945"/>
    </source>
</evidence>
<dbReference type="Gene3D" id="1.10.287.110">
    <property type="entry name" value="DnaJ domain"/>
    <property type="match status" value="1"/>
</dbReference>
<organism evidence="10 11">
    <name type="scientific">Actinia tenebrosa</name>
    <name type="common">Australian red waratah sea anemone</name>
    <dbReference type="NCBI Taxonomy" id="6105"/>
    <lineage>
        <taxon>Eukaryota</taxon>
        <taxon>Metazoa</taxon>
        <taxon>Cnidaria</taxon>
        <taxon>Anthozoa</taxon>
        <taxon>Hexacorallia</taxon>
        <taxon>Actiniaria</taxon>
        <taxon>Actiniidae</taxon>
        <taxon>Actinia</taxon>
    </lineage>
</organism>
<name>A0A6P8H7V8_ACTTE</name>
<feature type="transmembrane region" description="Helical" evidence="8">
    <location>
        <begin position="83"/>
        <end position="103"/>
    </location>
</feature>
<dbReference type="PROSITE" id="PS50076">
    <property type="entry name" value="DNAJ_2"/>
    <property type="match status" value="1"/>
</dbReference>
<evidence type="ECO:0000256" key="7">
    <source>
        <dbReference type="SAM" id="MobiDB-lite"/>
    </source>
</evidence>
<evidence type="ECO:0000256" key="4">
    <source>
        <dbReference type="ARBA" id="ARBA00022692"/>
    </source>
</evidence>
<dbReference type="InterPro" id="IPR001623">
    <property type="entry name" value="DnaJ_domain"/>
</dbReference>
<feature type="region of interest" description="Disordered" evidence="7">
    <location>
        <begin position="339"/>
        <end position="362"/>
    </location>
</feature>
<dbReference type="FunCoup" id="A0A6P8H7V8">
    <property type="interactions" value="151"/>
</dbReference>
<dbReference type="SUPFAM" id="SSF46565">
    <property type="entry name" value="Chaperone J-domain"/>
    <property type="match status" value="1"/>
</dbReference>
<keyword evidence="5 8" id="KW-1133">Transmembrane helix</keyword>
<proteinExistence type="predicted"/>
<evidence type="ECO:0000313" key="11">
    <source>
        <dbReference type="RefSeq" id="XP_031551333.1"/>
    </source>
</evidence>
<evidence type="ECO:0000313" key="10">
    <source>
        <dbReference type="Proteomes" id="UP000515163"/>
    </source>
</evidence>
<dbReference type="InterPro" id="IPR036869">
    <property type="entry name" value="J_dom_sf"/>
</dbReference>
<dbReference type="SMART" id="SM00271">
    <property type="entry name" value="DnaJ"/>
    <property type="match status" value="1"/>
</dbReference>
<dbReference type="KEGG" id="aten:116288645"/>
<dbReference type="GO" id="GO:0016020">
    <property type="term" value="C:membrane"/>
    <property type="evidence" value="ECO:0007669"/>
    <property type="project" value="UniProtKB-SubCell"/>
</dbReference>
<dbReference type="InterPro" id="IPR007829">
    <property type="entry name" value="TM2"/>
</dbReference>
<evidence type="ECO:0000256" key="8">
    <source>
        <dbReference type="SAM" id="Phobius"/>
    </source>
</evidence>
<comment type="subcellular location">
    <subcellularLocation>
        <location evidence="2">Membrane</location>
        <topology evidence="2">Multi-pass membrane protein</topology>
    </subcellularLocation>
</comment>